<proteinExistence type="predicted"/>
<sequence length="208" mass="23028">MKLLRYFLAIGFLITSGTSWASADGTHFTDPFAKGSHSFGLQVGLGFTQDTFGITQELTGGDSTDITYLFFFPNFQYNLTGLVGSSWYQGALNWQLEAGFASVLNNDGEYLLGVSPLLFQYKFLNSKRKWAPNILLGAGVASTNWENVAQRELGGKFQFLLHAGAGLEYFMKDWSYSINYRLFHISNAGTHSPNVGLNGHTFTLGIQF</sequence>
<protein>
    <recommendedName>
        <fullName evidence="2">Acyloxyacyl hydrolase</fullName>
    </recommendedName>
</protein>
<dbReference type="EMBL" id="UOGB01000087">
    <property type="protein sequence ID" value="VAX17397.1"/>
    <property type="molecule type" value="Genomic_DNA"/>
</dbReference>
<evidence type="ECO:0008006" key="2">
    <source>
        <dbReference type="Google" id="ProtNLM"/>
    </source>
</evidence>
<evidence type="ECO:0000313" key="1">
    <source>
        <dbReference type="EMBL" id="VAX17397.1"/>
    </source>
</evidence>
<gene>
    <name evidence="1" type="ORF">MNBD_NITROSPINAE03-941</name>
</gene>
<dbReference type="AlphaFoldDB" id="A0A3B1CKY2"/>
<reference evidence="1" key="1">
    <citation type="submission" date="2018-06" db="EMBL/GenBank/DDBJ databases">
        <authorList>
            <person name="Zhirakovskaya E."/>
        </authorList>
    </citation>
    <scope>NUCLEOTIDE SEQUENCE</scope>
</reference>
<dbReference type="InterPro" id="IPR011250">
    <property type="entry name" value="OMP/PagP_B-barrel"/>
</dbReference>
<dbReference type="InterPro" id="IPR018550">
    <property type="entry name" value="Lipid-A_deacylase-rel"/>
</dbReference>
<dbReference type="Gene3D" id="2.40.160.20">
    <property type="match status" value="1"/>
</dbReference>
<accession>A0A3B1CKY2</accession>
<name>A0A3B1CKY2_9ZZZZ</name>
<dbReference type="SUPFAM" id="SSF56925">
    <property type="entry name" value="OMPA-like"/>
    <property type="match status" value="1"/>
</dbReference>
<dbReference type="Pfam" id="PF09411">
    <property type="entry name" value="PagL"/>
    <property type="match status" value="1"/>
</dbReference>
<organism evidence="1">
    <name type="scientific">hydrothermal vent metagenome</name>
    <dbReference type="NCBI Taxonomy" id="652676"/>
    <lineage>
        <taxon>unclassified sequences</taxon>
        <taxon>metagenomes</taxon>
        <taxon>ecological metagenomes</taxon>
    </lineage>
</organism>